<accession>R1I4G2</accession>
<protein>
    <submittedName>
        <fullName evidence="2">Uncharacterized protein</fullName>
    </submittedName>
</protein>
<organism evidence="2 3">
    <name type="scientific">Amycolatopsis vancoresmycina DSM 44592</name>
    <dbReference type="NCBI Taxonomy" id="1292037"/>
    <lineage>
        <taxon>Bacteria</taxon>
        <taxon>Bacillati</taxon>
        <taxon>Actinomycetota</taxon>
        <taxon>Actinomycetes</taxon>
        <taxon>Pseudonocardiales</taxon>
        <taxon>Pseudonocardiaceae</taxon>
        <taxon>Amycolatopsis</taxon>
    </lineage>
</organism>
<keyword evidence="1" id="KW-1133">Transmembrane helix</keyword>
<dbReference type="OrthoDB" id="3637513at2"/>
<reference evidence="2 3" key="1">
    <citation type="submission" date="2013-02" db="EMBL/GenBank/DDBJ databases">
        <title>Draft genome sequence of Amycolatopsis vancoresmycina strain DSM 44592T.</title>
        <authorList>
            <person name="Kumar S."/>
            <person name="Kaur N."/>
            <person name="Kaur C."/>
            <person name="Raghava G.P.S."/>
            <person name="Mayilraj S."/>
        </authorList>
    </citation>
    <scope>NUCLEOTIDE SEQUENCE [LARGE SCALE GENOMIC DNA]</scope>
    <source>
        <strain evidence="2 3">DSM 44592</strain>
    </source>
</reference>
<dbReference type="PATRIC" id="fig|1292037.4.peg.5104"/>
<dbReference type="Proteomes" id="UP000014139">
    <property type="component" value="Unassembled WGS sequence"/>
</dbReference>
<keyword evidence="1" id="KW-0812">Transmembrane</keyword>
<keyword evidence="3" id="KW-1185">Reference proteome</keyword>
<sequence>MTTGQQPVPTRPATPYSQGKRAFYGLTWTFWTIALIAAAFTMFTTDLVGQGLLALAVSGATGYYAYRIWTWQARRLIFFIIF</sequence>
<dbReference type="EMBL" id="AOUO01000415">
    <property type="protein sequence ID" value="EOD65364.1"/>
    <property type="molecule type" value="Genomic_DNA"/>
</dbReference>
<feature type="transmembrane region" description="Helical" evidence="1">
    <location>
        <begin position="47"/>
        <end position="66"/>
    </location>
</feature>
<dbReference type="AlphaFoldDB" id="R1I4G2"/>
<keyword evidence="1" id="KW-0472">Membrane</keyword>
<comment type="caution">
    <text evidence="2">The sequence shown here is derived from an EMBL/GenBank/DDBJ whole genome shotgun (WGS) entry which is preliminary data.</text>
</comment>
<gene>
    <name evidence="2" type="ORF">H480_27042</name>
</gene>
<proteinExistence type="predicted"/>
<feature type="transmembrane region" description="Helical" evidence="1">
    <location>
        <begin position="21"/>
        <end position="41"/>
    </location>
</feature>
<evidence type="ECO:0000256" key="1">
    <source>
        <dbReference type="SAM" id="Phobius"/>
    </source>
</evidence>
<name>R1I4G2_9PSEU</name>
<evidence type="ECO:0000313" key="2">
    <source>
        <dbReference type="EMBL" id="EOD65364.1"/>
    </source>
</evidence>
<evidence type="ECO:0000313" key="3">
    <source>
        <dbReference type="Proteomes" id="UP000014139"/>
    </source>
</evidence>
<dbReference type="RefSeq" id="WP_003100484.1">
    <property type="nucleotide sequence ID" value="NZ_AOUO01000415.1"/>
</dbReference>